<dbReference type="InterPro" id="IPR036412">
    <property type="entry name" value="HAD-like_sf"/>
</dbReference>
<accession>A0AAV0N628</accession>
<dbReference type="EMBL" id="CAMGYJ010000008">
    <property type="protein sequence ID" value="CAI0454243.1"/>
    <property type="molecule type" value="Genomic_DNA"/>
</dbReference>
<dbReference type="SMART" id="SM00577">
    <property type="entry name" value="CPDc"/>
    <property type="match status" value="1"/>
</dbReference>
<dbReference type="PROSITE" id="PS50969">
    <property type="entry name" value="FCP1"/>
    <property type="match status" value="1"/>
</dbReference>
<evidence type="ECO:0000259" key="2">
    <source>
        <dbReference type="PROSITE" id="PS50969"/>
    </source>
</evidence>
<organism evidence="3 5">
    <name type="scientific">Linum tenue</name>
    <dbReference type="NCBI Taxonomy" id="586396"/>
    <lineage>
        <taxon>Eukaryota</taxon>
        <taxon>Viridiplantae</taxon>
        <taxon>Streptophyta</taxon>
        <taxon>Embryophyta</taxon>
        <taxon>Tracheophyta</taxon>
        <taxon>Spermatophyta</taxon>
        <taxon>Magnoliopsida</taxon>
        <taxon>eudicotyledons</taxon>
        <taxon>Gunneridae</taxon>
        <taxon>Pentapetalae</taxon>
        <taxon>rosids</taxon>
        <taxon>fabids</taxon>
        <taxon>Malpighiales</taxon>
        <taxon>Linaceae</taxon>
        <taxon>Linum</taxon>
    </lineage>
</organism>
<keyword evidence="1" id="KW-0813">Transport</keyword>
<comment type="subunit">
    <text evidence="1">Component of the TIM23 complex.</text>
</comment>
<dbReference type="GO" id="GO:0005744">
    <property type="term" value="C:TIM23 mitochondrial import inner membrane translocase complex"/>
    <property type="evidence" value="ECO:0007669"/>
    <property type="project" value="UniProtKB-UniRule"/>
</dbReference>
<dbReference type="Proteomes" id="UP001154282">
    <property type="component" value="Unassembled WGS sequence"/>
</dbReference>
<keyword evidence="1" id="KW-0496">Mitochondrion</keyword>
<comment type="caution">
    <text evidence="3">The sequence shown here is derived from an EMBL/GenBank/DDBJ whole genome shotgun (WGS) entry which is preliminary data.</text>
</comment>
<dbReference type="EMBL" id="CAMGYJ010000008">
    <property type="protein sequence ID" value="CAI0453846.1"/>
    <property type="molecule type" value="Genomic_DNA"/>
</dbReference>
<evidence type="ECO:0000256" key="1">
    <source>
        <dbReference type="RuleBase" id="RU365079"/>
    </source>
</evidence>
<dbReference type="InterPro" id="IPR023214">
    <property type="entry name" value="HAD_sf"/>
</dbReference>
<keyword evidence="1" id="KW-0809">Transit peptide</keyword>
<dbReference type="Gene3D" id="3.40.50.1000">
    <property type="entry name" value="HAD superfamily/HAD-like"/>
    <property type="match status" value="1"/>
</dbReference>
<evidence type="ECO:0000313" key="4">
    <source>
        <dbReference type="EMBL" id="CAI0454243.1"/>
    </source>
</evidence>
<dbReference type="InterPro" id="IPR004274">
    <property type="entry name" value="FCP1_dom"/>
</dbReference>
<gene>
    <name evidence="3" type="ORF">LITE_LOCUS31748</name>
    <name evidence="4" type="ORF">LITE_LOCUS31904</name>
</gene>
<comment type="subcellular location">
    <subcellularLocation>
        <location evidence="1">Mitochondrion inner membrane</location>
        <topology evidence="1">Single-pass membrane protein</topology>
    </subcellularLocation>
</comment>
<evidence type="ECO:0000313" key="5">
    <source>
        <dbReference type="Proteomes" id="UP001154282"/>
    </source>
</evidence>
<keyword evidence="1" id="KW-0653">Protein transport</keyword>
<keyword evidence="1" id="KW-0811">Translocation</keyword>
<keyword evidence="5" id="KW-1185">Reference proteome</keyword>
<dbReference type="GO" id="GO:0015031">
    <property type="term" value="P:protein transport"/>
    <property type="evidence" value="ECO:0007669"/>
    <property type="project" value="UniProtKB-KW"/>
</dbReference>
<dbReference type="PANTHER" id="PTHR12210">
    <property type="entry name" value="DULLARD PROTEIN PHOSPHATASE"/>
    <property type="match status" value="1"/>
</dbReference>
<comment type="function">
    <text evidence="1">Essential component of the TIM23 complex, a complex that mediates the translocation of transit peptide-containing proteins across the mitochondrial inner membrane.</text>
</comment>
<sequence length="340" mass="38562">METVNDELEISHVVVERKETPTNPENVDSTSATEKVEAGSLPICDINKSISAVSFSDDIGDSGTAVTATTSSVDGSEETIMFPFYVRFPSQCSRRKKLLILDLNGLLVDVVTCPPKDRTPDKRVGIRSFFVRPGYLDFLNFCYQRFEVAVWSSRTRHVQRIFSSLVLTSLKNINILIDYLFGDMKNRLLFCWDLSHCTTTQFKTLENKHKPLVFKELTKVWNKEDPQLPWEKGYFNESNTLLVDDSPYKALLNPINSGIHPHPYSYEDLKDNSLGTDGDLRVYLEQLSEAVNVQKFVETNPFGQKAIAEGNAEWSFYHEVISTLYPSRVEGGKYVSSVLT</sequence>
<dbReference type="Pfam" id="PF03031">
    <property type="entry name" value="NIF"/>
    <property type="match status" value="1"/>
</dbReference>
<dbReference type="AlphaFoldDB" id="A0AAV0N628"/>
<comment type="similarity">
    <text evidence="1">Belongs to the TIM50 family.</text>
</comment>
<feature type="domain" description="FCP1 homology" evidence="2">
    <location>
        <begin position="92"/>
        <end position="287"/>
    </location>
</feature>
<name>A0AAV0N628_9ROSI</name>
<dbReference type="InterPro" id="IPR050365">
    <property type="entry name" value="TIM50"/>
</dbReference>
<dbReference type="SUPFAM" id="SSF56784">
    <property type="entry name" value="HAD-like"/>
    <property type="match status" value="1"/>
</dbReference>
<protein>
    <recommendedName>
        <fullName evidence="1">Mitochondrial import inner membrane translocase subunit TIM50</fullName>
    </recommendedName>
</protein>
<reference evidence="3" key="1">
    <citation type="submission" date="2022-08" db="EMBL/GenBank/DDBJ databases">
        <authorList>
            <person name="Gutierrez-Valencia J."/>
        </authorList>
    </citation>
    <scope>NUCLEOTIDE SEQUENCE</scope>
</reference>
<proteinExistence type="inferred from homology"/>
<evidence type="ECO:0000313" key="3">
    <source>
        <dbReference type="EMBL" id="CAI0453846.1"/>
    </source>
</evidence>